<reference evidence="9 10" key="1">
    <citation type="submission" date="2019-04" db="EMBL/GenBank/DDBJ databases">
        <authorList>
            <person name="Van Vliet M D."/>
        </authorList>
    </citation>
    <scope>NUCLEOTIDE SEQUENCE [LARGE SCALE GENOMIC DNA]</scope>
    <source>
        <strain evidence="9 10">F21</strain>
    </source>
</reference>
<dbReference type="EMBL" id="CAAHFH010000001">
    <property type="protein sequence ID" value="VGO19223.1"/>
    <property type="molecule type" value="Genomic_DNA"/>
</dbReference>
<dbReference type="AlphaFoldDB" id="A0A6C2UH92"/>
<evidence type="ECO:0000256" key="6">
    <source>
        <dbReference type="ARBA" id="ARBA00022837"/>
    </source>
</evidence>
<keyword evidence="4" id="KW-0732">Signal</keyword>
<evidence type="ECO:0000313" key="9">
    <source>
        <dbReference type="EMBL" id="VGO19223.1"/>
    </source>
</evidence>
<evidence type="ECO:0000256" key="4">
    <source>
        <dbReference type="ARBA" id="ARBA00022729"/>
    </source>
</evidence>
<evidence type="ECO:0000256" key="3">
    <source>
        <dbReference type="ARBA" id="ARBA00022723"/>
    </source>
</evidence>
<sequence length="462" mass="52995">MHRQLGMWIVGLALAMPAVLWAQPNVVFILADDLGYGGLHCYGTDWLETPNIDRLRSEGMKFTNGYADHPTCQPSRIAILSGQYAPRTGGYRVMEHHRGKEHLIKYIVPKLTGLQLDKVTFAEQFKANGYATAMYGKWHAGNYKNELHPRYHGFDEAYVCRGHYDDSRTDPPLKLPEGMDSNEYFTGEAIKFMKASVKKEQPFFLYMPYYLVHAPFETRQDYIDHFEKKLKGQEFISRKPENVPVVAAMTKHLDDCVGRLMAALKEMNLEEDTIVIFTSDNGSYCADLVGGYRGQKGDVYDGGLRVPYIFKWPGKIGAGSECAERITHVDLYPTFLDLAGVERPQNHPLDGEVLTPLLTGKSKTLPARSIVCYYPKYGAYNEKTKLWKYPWRNVIFDGDFKLRENVEYSTFELYNLKDDPKEEHDLSKSHPEKMQQLTQKLRRWEKEVGAPELTLNPDYALD</sequence>
<keyword evidence="5" id="KW-0378">Hydrolase</keyword>
<evidence type="ECO:0000256" key="2">
    <source>
        <dbReference type="ARBA" id="ARBA00008779"/>
    </source>
</evidence>
<dbReference type="SUPFAM" id="SSF53649">
    <property type="entry name" value="Alkaline phosphatase-like"/>
    <property type="match status" value="1"/>
</dbReference>
<dbReference type="Proteomes" id="UP000346198">
    <property type="component" value="Unassembled WGS sequence"/>
</dbReference>
<feature type="compositionally biased region" description="Basic and acidic residues" evidence="7">
    <location>
        <begin position="421"/>
        <end position="433"/>
    </location>
</feature>
<gene>
    <name evidence="9" type="primary">atsA_120</name>
    <name evidence="9" type="ORF">SCARR_01280</name>
</gene>
<accession>A0A6C2UH92</accession>
<keyword evidence="3" id="KW-0479">Metal-binding</keyword>
<comment type="similarity">
    <text evidence="2">Belongs to the sulfatase family.</text>
</comment>
<organism evidence="9 10">
    <name type="scientific">Pontiella sulfatireligans</name>
    <dbReference type="NCBI Taxonomy" id="2750658"/>
    <lineage>
        <taxon>Bacteria</taxon>
        <taxon>Pseudomonadati</taxon>
        <taxon>Kiritimatiellota</taxon>
        <taxon>Kiritimatiellia</taxon>
        <taxon>Kiritimatiellales</taxon>
        <taxon>Pontiellaceae</taxon>
        <taxon>Pontiella</taxon>
    </lineage>
</organism>
<dbReference type="InterPro" id="IPR017850">
    <property type="entry name" value="Alkaline_phosphatase_core_sf"/>
</dbReference>
<name>A0A6C2UH92_9BACT</name>
<dbReference type="Gene3D" id="3.30.1120.10">
    <property type="match status" value="1"/>
</dbReference>
<dbReference type="PANTHER" id="PTHR42693">
    <property type="entry name" value="ARYLSULFATASE FAMILY MEMBER"/>
    <property type="match status" value="1"/>
</dbReference>
<evidence type="ECO:0000259" key="8">
    <source>
        <dbReference type="Pfam" id="PF00884"/>
    </source>
</evidence>
<dbReference type="InterPro" id="IPR050738">
    <property type="entry name" value="Sulfatase"/>
</dbReference>
<feature type="region of interest" description="Disordered" evidence="7">
    <location>
        <begin position="421"/>
        <end position="441"/>
    </location>
</feature>
<dbReference type="GO" id="GO:0046872">
    <property type="term" value="F:metal ion binding"/>
    <property type="evidence" value="ECO:0007669"/>
    <property type="project" value="UniProtKB-KW"/>
</dbReference>
<evidence type="ECO:0000256" key="5">
    <source>
        <dbReference type="ARBA" id="ARBA00022801"/>
    </source>
</evidence>
<evidence type="ECO:0000256" key="7">
    <source>
        <dbReference type="SAM" id="MobiDB-lite"/>
    </source>
</evidence>
<dbReference type="Pfam" id="PF00884">
    <property type="entry name" value="Sulfatase"/>
    <property type="match status" value="1"/>
</dbReference>
<evidence type="ECO:0000313" key="10">
    <source>
        <dbReference type="Proteomes" id="UP000346198"/>
    </source>
</evidence>
<feature type="domain" description="Sulfatase N-terminal" evidence="8">
    <location>
        <begin position="24"/>
        <end position="341"/>
    </location>
</feature>
<protein>
    <submittedName>
        <fullName evidence="9">Arylsulfatase</fullName>
    </submittedName>
</protein>
<dbReference type="PANTHER" id="PTHR42693:SF42">
    <property type="entry name" value="ARYLSULFATASE G"/>
    <property type="match status" value="1"/>
</dbReference>
<dbReference type="Gene3D" id="3.40.720.10">
    <property type="entry name" value="Alkaline Phosphatase, subunit A"/>
    <property type="match status" value="1"/>
</dbReference>
<evidence type="ECO:0000256" key="1">
    <source>
        <dbReference type="ARBA" id="ARBA00001913"/>
    </source>
</evidence>
<proteinExistence type="inferred from homology"/>
<keyword evidence="6" id="KW-0106">Calcium</keyword>
<comment type="cofactor">
    <cofactor evidence="1">
        <name>Ca(2+)</name>
        <dbReference type="ChEBI" id="CHEBI:29108"/>
    </cofactor>
</comment>
<dbReference type="CDD" id="cd16144">
    <property type="entry name" value="ARS_like"/>
    <property type="match status" value="1"/>
</dbReference>
<keyword evidence="10" id="KW-1185">Reference proteome</keyword>
<dbReference type="GO" id="GO:0004065">
    <property type="term" value="F:arylsulfatase activity"/>
    <property type="evidence" value="ECO:0007669"/>
    <property type="project" value="TreeGrafter"/>
</dbReference>
<dbReference type="InterPro" id="IPR000917">
    <property type="entry name" value="Sulfatase_N"/>
</dbReference>
<dbReference type="RefSeq" id="WP_136060639.1">
    <property type="nucleotide sequence ID" value="NZ_CAAHFH010000001.1"/>
</dbReference>